<reference evidence="2 4" key="1">
    <citation type="submission" date="2016-10" db="EMBL/GenBank/DDBJ databases">
        <authorList>
            <person name="Varghese N."/>
            <person name="Submissions S."/>
        </authorList>
    </citation>
    <scope>NUCLEOTIDE SEQUENCE [LARGE SCALE GENOMIC DNA]</scope>
    <source>
        <strain evidence="2 4">GMCC 1.11211</strain>
    </source>
</reference>
<evidence type="ECO:0000313" key="2">
    <source>
        <dbReference type="EMBL" id="SFH80097.1"/>
    </source>
</evidence>
<dbReference type="STRING" id="995038.SAMN05216274_11583"/>
<gene>
    <name evidence="3" type="ORF">E3O11_17395</name>
    <name evidence="2" type="ORF">SAMN05216274_11583</name>
</gene>
<keyword evidence="1" id="KW-1133">Transmembrane helix</keyword>
<evidence type="ECO:0000313" key="4">
    <source>
        <dbReference type="Proteomes" id="UP000199681"/>
    </source>
</evidence>
<proteinExistence type="predicted"/>
<evidence type="ECO:0000313" key="3">
    <source>
        <dbReference type="EMBL" id="TFB78642.1"/>
    </source>
</evidence>
<evidence type="ECO:0000313" key="5">
    <source>
        <dbReference type="Proteomes" id="UP000297963"/>
    </source>
</evidence>
<comment type="caution">
    <text evidence="3">The sequence shown here is derived from an EMBL/GenBank/DDBJ whole genome shotgun (WGS) entry which is preliminary data.</text>
</comment>
<feature type="transmembrane region" description="Helical" evidence="1">
    <location>
        <begin position="44"/>
        <end position="64"/>
    </location>
</feature>
<keyword evidence="1" id="KW-0812">Transmembrane</keyword>
<dbReference type="EMBL" id="FOPW01000015">
    <property type="protein sequence ID" value="SFH80097.1"/>
    <property type="molecule type" value="Genomic_DNA"/>
</dbReference>
<dbReference type="AlphaFoldDB" id="A0A1I3D054"/>
<evidence type="ECO:0000256" key="1">
    <source>
        <dbReference type="SAM" id="Phobius"/>
    </source>
</evidence>
<reference evidence="3 5" key="2">
    <citation type="submission" date="2019-03" db="EMBL/GenBank/DDBJ databases">
        <title>Genomics of glacier-inhabiting Cryobacterium strains.</title>
        <authorList>
            <person name="Liu Q."/>
            <person name="Xin Y.-H."/>
        </authorList>
    </citation>
    <scope>NUCLEOTIDE SEQUENCE [LARGE SCALE GENOMIC DNA]</scope>
    <source>
        <strain evidence="3 5">Hh34</strain>
    </source>
</reference>
<protein>
    <submittedName>
        <fullName evidence="3">Uncharacterized protein</fullName>
    </submittedName>
</protein>
<sequence length="205" mass="21913">MDDDELMGRITSNRPAIAPRTGPLLGALEDVVRGSRPPQRRKRFLVTGITLSLVLVGGTSAAFASPSLLSWLGFVPDKTVQHVTADGDVCAAGIIIHPEGVPADDASFLAARTLLMDIDFDTLQIPDDIRTDTNYAEREAAKTQSFSDWNAAHPEATMQPAAADLRTDMLFDTTYRLLTDGVTAQDLDASHFSLEGAGTCDAVAP</sequence>
<dbReference type="Proteomes" id="UP000199681">
    <property type="component" value="Unassembled WGS sequence"/>
</dbReference>
<keyword evidence="1" id="KW-0472">Membrane</keyword>
<dbReference type="EMBL" id="SOFE01000036">
    <property type="protein sequence ID" value="TFB78642.1"/>
    <property type="molecule type" value="Genomic_DNA"/>
</dbReference>
<dbReference type="RefSeq" id="WP_092451681.1">
    <property type="nucleotide sequence ID" value="NZ_BKAC01000016.1"/>
</dbReference>
<dbReference type="Proteomes" id="UP000297963">
    <property type="component" value="Unassembled WGS sequence"/>
</dbReference>
<name>A0A1I3D054_9MICO</name>
<keyword evidence="4" id="KW-1185">Reference proteome</keyword>
<organism evidence="3 5">
    <name type="scientific">Cryobacterium levicorallinum</name>
    <dbReference type="NCBI Taxonomy" id="995038"/>
    <lineage>
        <taxon>Bacteria</taxon>
        <taxon>Bacillati</taxon>
        <taxon>Actinomycetota</taxon>
        <taxon>Actinomycetes</taxon>
        <taxon>Micrococcales</taxon>
        <taxon>Microbacteriaceae</taxon>
        <taxon>Cryobacterium</taxon>
    </lineage>
</organism>
<accession>A0A1I3D054</accession>